<reference evidence="3 4" key="1">
    <citation type="journal article" date="2012" name="Antonie Van Leeuwenhoek">
        <title>Shewanella litorisediminis sp. nov., a gammaproteobacterium isolated from a tidal flat sediment.</title>
        <authorList>
            <person name="Lee M.H."/>
            <person name="Yoon J.H."/>
        </authorList>
    </citation>
    <scope>NUCLEOTIDE SEQUENCE [LARGE SCALE GENOMIC DNA]</scope>
    <source>
        <strain evidence="3 4">SMK1-12</strain>
    </source>
</reference>
<name>A0ABX7G8T5_9GAMM</name>
<dbReference type="InterPro" id="IPR005545">
    <property type="entry name" value="YCII"/>
</dbReference>
<evidence type="ECO:0000259" key="2">
    <source>
        <dbReference type="Pfam" id="PF03795"/>
    </source>
</evidence>
<feature type="domain" description="YCII-related" evidence="2">
    <location>
        <begin position="71"/>
        <end position="155"/>
    </location>
</feature>
<evidence type="ECO:0000313" key="3">
    <source>
        <dbReference type="EMBL" id="QRH03627.1"/>
    </source>
</evidence>
<protein>
    <recommendedName>
        <fullName evidence="2">YCII-related domain-containing protein</fullName>
    </recommendedName>
</protein>
<dbReference type="Gene3D" id="3.30.70.1060">
    <property type="entry name" value="Dimeric alpha+beta barrel"/>
    <property type="match status" value="1"/>
</dbReference>
<dbReference type="InterPro" id="IPR011008">
    <property type="entry name" value="Dimeric_a/b-barrel"/>
</dbReference>
<comment type="similarity">
    <text evidence="1">Belongs to the YciI family.</text>
</comment>
<gene>
    <name evidence="3" type="ORF">JQC75_08600</name>
</gene>
<evidence type="ECO:0000313" key="4">
    <source>
        <dbReference type="Proteomes" id="UP000596252"/>
    </source>
</evidence>
<dbReference type="EMBL" id="CP069213">
    <property type="protein sequence ID" value="QRH03627.1"/>
    <property type="molecule type" value="Genomic_DNA"/>
</dbReference>
<dbReference type="Pfam" id="PF03795">
    <property type="entry name" value="YCII"/>
    <property type="match status" value="1"/>
</dbReference>
<proteinExistence type="inferred from homology"/>
<dbReference type="Proteomes" id="UP000596252">
    <property type="component" value="Chromosome"/>
</dbReference>
<dbReference type="SUPFAM" id="SSF54909">
    <property type="entry name" value="Dimeric alpha+beta barrel"/>
    <property type="match status" value="1"/>
</dbReference>
<organism evidence="3 4">
    <name type="scientific">Shewanella litorisediminis</name>
    <dbReference type="NCBI Taxonomy" id="1173586"/>
    <lineage>
        <taxon>Bacteria</taxon>
        <taxon>Pseudomonadati</taxon>
        <taxon>Pseudomonadota</taxon>
        <taxon>Gammaproteobacteria</taxon>
        <taxon>Alteromonadales</taxon>
        <taxon>Shewanellaceae</taxon>
        <taxon>Shewanella</taxon>
    </lineage>
</organism>
<keyword evidence="4" id="KW-1185">Reference proteome</keyword>
<accession>A0ABX7G8T5</accession>
<sequence>MGLPKKPIQHRKSDMGSHTARMLKATKYLSSTAAIAIALNLGTSLPAQAEYDDVLAAKAGADEYGMKSYVMAFLKKGPNRTGTDEERAQLQRAHLDNIGRLAKEGKLLLAGPFLNDGELRGIYLFDVKSVEEARVLTESDPAVKAGSLVMELVPWYGSAAITLLPELHEKLAKKQI</sequence>
<evidence type="ECO:0000256" key="1">
    <source>
        <dbReference type="ARBA" id="ARBA00007689"/>
    </source>
</evidence>